<name>A0A165AYG0_9APHY</name>
<feature type="binding site" description="axial binding residue" evidence="13">
    <location>
        <position position="459"/>
    </location>
    <ligand>
        <name>heme</name>
        <dbReference type="ChEBI" id="CHEBI:30413"/>
    </ligand>
    <ligandPart>
        <name>Fe</name>
        <dbReference type="ChEBI" id="CHEBI:18248"/>
    </ligandPart>
</feature>
<evidence type="ECO:0000256" key="3">
    <source>
        <dbReference type="ARBA" id="ARBA00005179"/>
    </source>
</evidence>
<dbReference type="SUPFAM" id="SSF48264">
    <property type="entry name" value="Cytochrome P450"/>
    <property type="match status" value="1"/>
</dbReference>
<evidence type="ECO:0000256" key="8">
    <source>
        <dbReference type="ARBA" id="ARBA00022989"/>
    </source>
</evidence>
<evidence type="ECO:0000256" key="9">
    <source>
        <dbReference type="ARBA" id="ARBA00023002"/>
    </source>
</evidence>
<proteinExistence type="inferred from homology"/>
<gene>
    <name evidence="16" type="ORF">LAESUDRAFT_732794</name>
</gene>
<evidence type="ECO:0000256" key="1">
    <source>
        <dbReference type="ARBA" id="ARBA00001971"/>
    </source>
</evidence>
<keyword evidence="12" id="KW-0472">Membrane</keyword>
<keyword evidence="15" id="KW-0732">Signal</keyword>
<dbReference type="InParanoid" id="A0A165AYG0"/>
<dbReference type="InterPro" id="IPR017972">
    <property type="entry name" value="Cyt_P450_CS"/>
</dbReference>
<evidence type="ECO:0000256" key="15">
    <source>
        <dbReference type="SAM" id="SignalP"/>
    </source>
</evidence>
<dbReference type="PRINTS" id="PR00385">
    <property type="entry name" value="P450"/>
</dbReference>
<dbReference type="GO" id="GO:0005506">
    <property type="term" value="F:iron ion binding"/>
    <property type="evidence" value="ECO:0007669"/>
    <property type="project" value="InterPro"/>
</dbReference>
<keyword evidence="5 13" id="KW-0349">Heme</keyword>
<reference evidence="16 17" key="1">
    <citation type="journal article" date="2016" name="Mol. Biol. Evol.">
        <title>Comparative Genomics of Early-Diverging Mushroom-Forming Fungi Provides Insights into the Origins of Lignocellulose Decay Capabilities.</title>
        <authorList>
            <person name="Nagy L.G."/>
            <person name="Riley R."/>
            <person name="Tritt A."/>
            <person name="Adam C."/>
            <person name="Daum C."/>
            <person name="Floudas D."/>
            <person name="Sun H."/>
            <person name="Yadav J.S."/>
            <person name="Pangilinan J."/>
            <person name="Larsson K.H."/>
            <person name="Matsuura K."/>
            <person name="Barry K."/>
            <person name="Labutti K."/>
            <person name="Kuo R."/>
            <person name="Ohm R.A."/>
            <person name="Bhattacharya S.S."/>
            <person name="Shirouzu T."/>
            <person name="Yoshinaga Y."/>
            <person name="Martin F.M."/>
            <person name="Grigoriev I.V."/>
            <person name="Hibbett D.S."/>
        </authorList>
    </citation>
    <scope>NUCLEOTIDE SEQUENCE [LARGE SCALE GENOMIC DNA]</scope>
    <source>
        <strain evidence="16 17">93-53</strain>
    </source>
</reference>
<dbReference type="OrthoDB" id="2789670at2759"/>
<keyword evidence="9 14" id="KW-0560">Oxidoreductase</keyword>
<evidence type="ECO:0000256" key="10">
    <source>
        <dbReference type="ARBA" id="ARBA00023004"/>
    </source>
</evidence>
<dbReference type="CDD" id="cd11065">
    <property type="entry name" value="CYP64-like"/>
    <property type="match status" value="1"/>
</dbReference>
<dbReference type="RefSeq" id="XP_040757636.1">
    <property type="nucleotide sequence ID" value="XM_040910307.1"/>
</dbReference>
<evidence type="ECO:0000313" key="17">
    <source>
        <dbReference type="Proteomes" id="UP000076871"/>
    </source>
</evidence>
<dbReference type="Pfam" id="PF00067">
    <property type="entry name" value="p450"/>
    <property type="match status" value="1"/>
</dbReference>
<protein>
    <submittedName>
        <fullName evidence="16">Cytochrome P450</fullName>
    </submittedName>
</protein>
<dbReference type="InterPro" id="IPR002401">
    <property type="entry name" value="Cyt_P450_E_grp-I"/>
</dbReference>
<evidence type="ECO:0000256" key="12">
    <source>
        <dbReference type="ARBA" id="ARBA00023136"/>
    </source>
</evidence>
<dbReference type="GO" id="GO:0016705">
    <property type="term" value="F:oxidoreductase activity, acting on paired donors, with incorporation or reduction of molecular oxygen"/>
    <property type="evidence" value="ECO:0007669"/>
    <property type="project" value="InterPro"/>
</dbReference>
<evidence type="ECO:0000256" key="7">
    <source>
        <dbReference type="ARBA" id="ARBA00022723"/>
    </source>
</evidence>
<dbReference type="InterPro" id="IPR001128">
    <property type="entry name" value="Cyt_P450"/>
</dbReference>
<dbReference type="PROSITE" id="PS00086">
    <property type="entry name" value="CYTOCHROME_P450"/>
    <property type="match status" value="1"/>
</dbReference>
<dbReference type="GO" id="GO:0004497">
    <property type="term" value="F:monooxygenase activity"/>
    <property type="evidence" value="ECO:0007669"/>
    <property type="project" value="UniProtKB-KW"/>
</dbReference>
<evidence type="ECO:0000256" key="2">
    <source>
        <dbReference type="ARBA" id="ARBA00004167"/>
    </source>
</evidence>
<evidence type="ECO:0000313" key="16">
    <source>
        <dbReference type="EMBL" id="KZS99895.1"/>
    </source>
</evidence>
<dbReference type="GO" id="GO:0016020">
    <property type="term" value="C:membrane"/>
    <property type="evidence" value="ECO:0007669"/>
    <property type="project" value="UniProtKB-SubCell"/>
</dbReference>
<evidence type="ECO:0000256" key="6">
    <source>
        <dbReference type="ARBA" id="ARBA00022692"/>
    </source>
</evidence>
<comment type="subcellular location">
    <subcellularLocation>
        <location evidence="2">Membrane</location>
        <topology evidence="2">Single-pass membrane protein</topology>
    </subcellularLocation>
</comment>
<dbReference type="InterPro" id="IPR036396">
    <property type="entry name" value="Cyt_P450_sf"/>
</dbReference>
<sequence length="529" mass="60025">MLTPFILVLVAASVAALALRRVLTCSLLQRLPLPPGPKPLPFVGNLFQIPSEGRIKQFTQWRQTYGDVVYFHACGREFVVLNSASAAIDLLDKRGTLYSDRPYSTMASILVGRWKSLLQLRYGERFRISRKHMRNALNARTIAESLGFQEDESVRLLQALLVTPEQFPAHIRRNVGAVSLNLTYGYRLYEGDGYLLTLAEEFSRTTGDALASGRWLVDIFPWLRYVPSWMPGAHFKRWAQWAHRRCEELVDAPYDYVKTRIAEGNATSCFTSRALEALRKETRKTPTLEDEDIIKNVATSLYTAGTDTVSNPGSACKMAHIAVCQTVAMLSSFILMMVCHPDIQRKAQAEIDKVTGGTRLPTHADQDKLPYMECVIKELHRYNPVAPFVPHSVMQDDEYRGFRIPKGAWVGANTWAILRDPEIYSEPERFNPDRLMNDEKHTPQRDPREFSFGLGRHRCPGVMLAASTLFIVVSRTLAVFDILKPVDELGQEYMPSMEFTSDNIVYPKPFKCRILPRSTEAIAIIQHHS</sequence>
<dbReference type="Proteomes" id="UP000076871">
    <property type="component" value="Unassembled WGS sequence"/>
</dbReference>
<evidence type="ECO:0000256" key="13">
    <source>
        <dbReference type="PIRSR" id="PIRSR602401-1"/>
    </source>
</evidence>
<comment type="cofactor">
    <cofactor evidence="1 13">
        <name>heme</name>
        <dbReference type="ChEBI" id="CHEBI:30413"/>
    </cofactor>
</comment>
<dbReference type="GO" id="GO:0020037">
    <property type="term" value="F:heme binding"/>
    <property type="evidence" value="ECO:0007669"/>
    <property type="project" value="InterPro"/>
</dbReference>
<comment type="pathway">
    <text evidence="3">Secondary metabolite biosynthesis.</text>
</comment>
<keyword evidence="7 13" id="KW-0479">Metal-binding</keyword>
<evidence type="ECO:0000256" key="4">
    <source>
        <dbReference type="ARBA" id="ARBA00010617"/>
    </source>
</evidence>
<dbReference type="EMBL" id="KV427707">
    <property type="protein sequence ID" value="KZS99895.1"/>
    <property type="molecule type" value="Genomic_DNA"/>
</dbReference>
<dbReference type="GeneID" id="63827336"/>
<dbReference type="AlphaFoldDB" id="A0A165AYG0"/>
<dbReference type="Gene3D" id="1.10.630.10">
    <property type="entry name" value="Cytochrome P450"/>
    <property type="match status" value="1"/>
</dbReference>
<dbReference type="PRINTS" id="PR00463">
    <property type="entry name" value="EP450I"/>
</dbReference>
<evidence type="ECO:0000256" key="14">
    <source>
        <dbReference type="RuleBase" id="RU000461"/>
    </source>
</evidence>
<keyword evidence="6" id="KW-0812">Transmembrane</keyword>
<dbReference type="PANTHER" id="PTHR46300:SF7">
    <property type="entry name" value="P450, PUTATIVE (EUROFUNG)-RELATED"/>
    <property type="match status" value="1"/>
</dbReference>
<feature type="chain" id="PRO_5007855413" evidence="15">
    <location>
        <begin position="19"/>
        <end position="529"/>
    </location>
</feature>
<keyword evidence="11 14" id="KW-0503">Monooxygenase</keyword>
<keyword evidence="17" id="KW-1185">Reference proteome</keyword>
<keyword evidence="10 13" id="KW-0408">Iron</keyword>
<comment type="similarity">
    <text evidence="4 14">Belongs to the cytochrome P450 family.</text>
</comment>
<evidence type="ECO:0000256" key="5">
    <source>
        <dbReference type="ARBA" id="ARBA00022617"/>
    </source>
</evidence>
<keyword evidence="8" id="KW-1133">Transmembrane helix</keyword>
<dbReference type="STRING" id="1314785.A0A165AYG0"/>
<feature type="signal peptide" evidence="15">
    <location>
        <begin position="1"/>
        <end position="18"/>
    </location>
</feature>
<organism evidence="16 17">
    <name type="scientific">Laetiporus sulphureus 93-53</name>
    <dbReference type="NCBI Taxonomy" id="1314785"/>
    <lineage>
        <taxon>Eukaryota</taxon>
        <taxon>Fungi</taxon>
        <taxon>Dikarya</taxon>
        <taxon>Basidiomycota</taxon>
        <taxon>Agaricomycotina</taxon>
        <taxon>Agaricomycetes</taxon>
        <taxon>Polyporales</taxon>
        <taxon>Laetiporus</taxon>
    </lineage>
</organism>
<dbReference type="PANTHER" id="PTHR46300">
    <property type="entry name" value="P450, PUTATIVE (EUROFUNG)-RELATED-RELATED"/>
    <property type="match status" value="1"/>
</dbReference>
<evidence type="ECO:0000256" key="11">
    <source>
        <dbReference type="ARBA" id="ARBA00023033"/>
    </source>
</evidence>
<accession>A0A165AYG0</accession>
<dbReference type="InterPro" id="IPR050364">
    <property type="entry name" value="Cytochrome_P450_fung"/>
</dbReference>